<dbReference type="RefSeq" id="WP_141179755.1">
    <property type="nucleotide sequence ID" value="NZ_CP041202.1"/>
</dbReference>
<comment type="caution">
    <text evidence="1">The sequence shown here is derived from an EMBL/GenBank/DDBJ whole genome shotgun (WGS) entry which is preliminary data.</text>
</comment>
<evidence type="ECO:0000313" key="1">
    <source>
        <dbReference type="EMBL" id="NMU87107.1"/>
    </source>
</evidence>
<sequence length="364" mass="41548">MNTPLDESLHSFLIRHQLAYMHKFDPKGVISIDGRWRNEPFAHQDTHIFYKFDDLFLLEAIDVGTLLSGTHHQFFDVPHAYCRSLKPTFFKENMTKGKSKGGLPITFCPVCIKGMIRGRGYAYFRKSWEYDGKCEFHNTPLSCLTTTDYKSTVKAVKRLLAGKNVPSDEIVRVGIRNFTESERVNLFYPIKTVACVGKELGICLARHMGELLSSKWLPLDVKDMINLTHTLISLPIDSREYKHGCKLLGQIMVLLQNFKPLADYLNHNCSYVKMLGGARNQLAEIVLVPKKKACDSCSDLFCKKRIQKSHYIKHLDADYLAETSTPLKRLGFQQNILQSTGKYLWSPIIIGDSMFNNLSKGNKD</sequence>
<organism evidence="1 2">
    <name type="scientific">Vibrio parahaemolyticus</name>
    <dbReference type="NCBI Taxonomy" id="670"/>
    <lineage>
        <taxon>Bacteria</taxon>
        <taxon>Pseudomonadati</taxon>
        <taxon>Pseudomonadota</taxon>
        <taxon>Gammaproteobacteria</taxon>
        <taxon>Vibrionales</taxon>
        <taxon>Vibrionaceae</taxon>
        <taxon>Vibrio</taxon>
    </lineage>
</organism>
<dbReference type="Proteomes" id="UP000518904">
    <property type="component" value="Unassembled WGS sequence"/>
</dbReference>
<accession>A0A7Y0SPP0</accession>
<name>A0A7Y0SPP0_VIBPH</name>
<protein>
    <submittedName>
        <fullName evidence="1">Uncharacterized protein</fullName>
    </submittedName>
</protein>
<dbReference type="AlphaFoldDB" id="A0A7Y0SPP0"/>
<evidence type="ECO:0000313" key="2">
    <source>
        <dbReference type="Proteomes" id="UP000518904"/>
    </source>
</evidence>
<gene>
    <name evidence="1" type="ORF">HKB16_30140</name>
</gene>
<reference evidence="1 2" key="1">
    <citation type="submission" date="2020-04" db="EMBL/GenBank/DDBJ databases">
        <title>Whole-genome sequencing of Vibrio spp. from China reveals different genetic environments of blaCTX-M-14 among diverse lineages.</title>
        <authorList>
            <person name="Zheng Z."/>
            <person name="Ye L."/>
            <person name="Chen S."/>
        </authorList>
    </citation>
    <scope>NUCLEOTIDE SEQUENCE [LARGE SCALE GENOMIC DNA]</scope>
    <source>
        <strain evidence="1 2">Vb0551</strain>
    </source>
</reference>
<proteinExistence type="predicted"/>
<dbReference type="EMBL" id="JABCLB010002612">
    <property type="protein sequence ID" value="NMU87107.1"/>
    <property type="molecule type" value="Genomic_DNA"/>
</dbReference>